<reference evidence="3" key="1">
    <citation type="journal article" date="2011" name="Proc. Natl. Acad. Sci. U.S.A.">
        <title>Obligate biotrophy features unraveled by the genomic analysis of rust fungi.</title>
        <authorList>
            <person name="Duplessis S."/>
            <person name="Cuomo C.A."/>
            <person name="Lin Y.-C."/>
            <person name="Aerts A."/>
            <person name="Tisserant E."/>
            <person name="Veneault-Fourrey C."/>
            <person name="Joly D.L."/>
            <person name="Hacquard S."/>
            <person name="Amselem J."/>
            <person name="Cantarel B.L."/>
            <person name="Chiu R."/>
            <person name="Coutinho P.M."/>
            <person name="Feau N."/>
            <person name="Field M."/>
            <person name="Frey P."/>
            <person name="Gelhaye E."/>
            <person name="Goldberg J."/>
            <person name="Grabherr M.G."/>
            <person name="Kodira C.D."/>
            <person name="Kohler A."/>
            <person name="Kuees U."/>
            <person name="Lindquist E.A."/>
            <person name="Lucas S.M."/>
            <person name="Mago R."/>
            <person name="Mauceli E."/>
            <person name="Morin E."/>
            <person name="Murat C."/>
            <person name="Pangilinan J.L."/>
            <person name="Park R."/>
            <person name="Pearson M."/>
            <person name="Quesneville H."/>
            <person name="Rouhier N."/>
            <person name="Sakthikumar S."/>
            <person name="Salamov A.A."/>
            <person name="Schmutz J."/>
            <person name="Selles B."/>
            <person name="Shapiro H."/>
            <person name="Tanguay P."/>
            <person name="Tuskan G.A."/>
            <person name="Henrissat B."/>
            <person name="Van de Peer Y."/>
            <person name="Rouze P."/>
            <person name="Ellis J.G."/>
            <person name="Dodds P.N."/>
            <person name="Schein J.E."/>
            <person name="Zhong S."/>
            <person name="Hamelin R.C."/>
            <person name="Grigoriev I.V."/>
            <person name="Szabo L.J."/>
            <person name="Martin F."/>
        </authorList>
    </citation>
    <scope>NUCLEOTIDE SEQUENCE [LARGE SCALE GENOMIC DNA]</scope>
    <source>
        <strain evidence="3">98AG31 / pathotype 3-4-7</strain>
    </source>
</reference>
<feature type="compositionally biased region" description="Basic and acidic residues" evidence="1">
    <location>
        <begin position="252"/>
        <end position="273"/>
    </location>
</feature>
<sequence length="639" mass="73445">MLMNLWMFTKKPVSFQAVADCNIGTGGAHDHDVQLIHSSLFSTNPYNTFSDLDGLFPSEIVNNYPFIGGRGDSGQLNEQGDLLTKTSVGVYKYLSAQDEHGISKMERNEMKMYNEDDVWMSNFIKEFDSMNHLNFSPLPESTHEEFEEKTRSDSHDISNNLQKTLAPLKTLPPFYENSRACPPDSMIHRPRGTTDPGSSPNLVTSKSLGEQIKGSLPRDLPISALEINDHLVRNRDEISILKVIETQSPGPDHPETHPESQDSNKDVWEKEQGKRSKLLLRAQDSLNEDQQSIRENDLTTKKDYNLKSVVINRKRKNPHTSEASDVELGKHQNLDHSCYLNNDVDIFPSEESIISLPSSPSFPKQGLTTLGCRNGLEDTVISTDNKETKGKVLDILDDVPRRKRTHRQPNNRRKETENQAIVQTRKICEEVNPCEDTSIYKHQPRTSFDSLIEKHITPFMTQFEDFLQEDMYLEHRNPRSNTHLMRRLRFMTHEFLLLLVKSQLTYATNGEDLNQTLVEGYQWLTNIWKTIPIDALIMTNPPKSTRPINGYTALGTMEETLISRVMSTNLFSRSQQKLNAYVILTWMQRFRPNWLDVFKITPQSEFWKIPEYRSNLPLVQTFISGIEKRILEIESDMGI</sequence>
<gene>
    <name evidence="2" type="ORF">MELLADRAFT_65043</name>
</gene>
<evidence type="ECO:0000313" key="2">
    <source>
        <dbReference type="EMBL" id="EGG04209.1"/>
    </source>
</evidence>
<dbReference type="RefSeq" id="XP_007412670.1">
    <property type="nucleotide sequence ID" value="XM_007412608.1"/>
</dbReference>
<keyword evidence="3" id="KW-1185">Reference proteome</keyword>
<dbReference type="InParanoid" id="F4RTS4"/>
<protein>
    <submittedName>
        <fullName evidence="2">Uncharacterized protein</fullName>
    </submittedName>
</protein>
<feature type="compositionally biased region" description="Polar residues" evidence="1">
    <location>
        <begin position="195"/>
        <end position="205"/>
    </location>
</feature>
<dbReference type="VEuPathDB" id="FungiDB:MELLADRAFT_65043"/>
<dbReference type="HOGENOM" id="CLU_471785_0_0_1"/>
<feature type="region of interest" description="Disordered" evidence="1">
    <location>
        <begin position="172"/>
        <end position="205"/>
    </location>
</feature>
<name>F4RTS4_MELLP</name>
<feature type="region of interest" description="Disordered" evidence="1">
    <location>
        <begin position="246"/>
        <end position="273"/>
    </location>
</feature>
<evidence type="ECO:0000256" key="1">
    <source>
        <dbReference type="SAM" id="MobiDB-lite"/>
    </source>
</evidence>
<dbReference type="Proteomes" id="UP000001072">
    <property type="component" value="Unassembled WGS sequence"/>
</dbReference>
<dbReference type="KEGG" id="mlr:MELLADRAFT_65043"/>
<dbReference type="GeneID" id="18930368"/>
<proteinExistence type="predicted"/>
<organism evidence="3">
    <name type="scientific">Melampsora larici-populina (strain 98AG31 / pathotype 3-4-7)</name>
    <name type="common">Poplar leaf rust fungus</name>
    <dbReference type="NCBI Taxonomy" id="747676"/>
    <lineage>
        <taxon>Eukaryota</taxon>
        <taxon>Fungi</taxon>
        <taxon>Dikarya</taxon>
        <taxon>Basidiomycota</taxon>
        <taxon>Pucciniomycotina</taxon>
        <taxon>Pucciniomycetes</taxon>
        <taxon>Pucciniales</taxon>
        <taxon>Melampsoraceae</taxon>
        <taxon>Melampsora</taxon>
    </lineage>
</organism>
<dbReference type="AlphaFoldDB" id="F4RTS4"/>
<accession>F4RTS4</accession>
<evidence type="ECO:0000313" key="3">
    <source>
        <dbReference type="Proteomes" id="UP000001072"/>
    </source>
</evidence>
<dbReference type="EMBL" id="GL883120">
    <property type="protein sequence ID" value="EGG04209.1"/>
    <property type="molecule type" value="Genomic_DNA"/>
</dbReference>